<gene>
    <name evidence="2" type="ORF">ACFQGD_06360</name>
</gene>
<dbReference type="Pfam" id="PF13202">
    <property type="entry name" value="EF-hand_5"/>
    <property type="match status" value="1"/>
</dbReference>
<accession>A0ABW2BWS1</accession>
<dbReference type="RefSeq" id="WP_345405713.1">
    <property type="nucleotide sequence ID" value="NZ_BAABLA010000121.1"/>
</dbReference>
<dbReference type="CDD" id="cd00051">
    <property type="entry name" value="EFh"/>
    <property type="match status" value="1"/>
</dbReference>
<proteinExistence type="predicted"/>
<organism evidence="2 3">
    <name type="scientific">Haloechinothrix salitolerans</name>
    <dbReference type="NCBI Taxonomy" id="926830"/>
    <lineage>
        <taxon>Bacteria</taxon>
        <taxon>Bacillati</taxon>
        <taxon>Actinomycetota</taxon>
        <taxon>Actinomycetes</taxon>
        <taxon>Pseudonocardiales</taxon>
        <taxon>Pseudonocardiaceae</taxon>
        <taxon>Haloechinothrix</taxon>
    </lineage>
</organism>
<dbReference type="EMBL" id="JBHSXX010000001">
    <property type="protein sequence ID" value="MFC6866765.1"/>
    <property type="molecule type" value="Genomic_DNA"/>
</dbReference>
<evidence type="ECO:0000313" key="3">
    <source>
        <dbReference type="Proteomes" id="UP001596337"/>
    </source>
</evidence>
<dbReference type="PROSITE" id="PS50222">
    <property type="entry name" value="EF_HAND_2"/>
    <property type="match status" value="2"/>
</dbReference>
<sequence>MSTDLLQRKLAKVFASFDVDQDGVIDELDITAMAQIWCDVYEVAPNSAEWRQIHGRAHAMWREMRGSTGADGIKRVTLSEWVEWGTKPDFPDFVENAAIPFSLAVFDVADKDRDGKITMPEMMAAQSKSGMSPEETQSAFDTLDTDRDGYVTGEQYAQAAREFYLSDDPNAPGNLIAGDL</sequence>
<dbReference type="SMART" id="SM00054">
    <property type="entry name" value="EFh"/>
    <property type="match status" value="3"/>
</dbReference>
<evidence type="ECO:0000259" key="1">
    <source>
        <dbReference type="PROSITE" id="PS50222"/>
    </source>
</evidence>
<dbReference type="Gene3D" id="1.10.238.10">
    <property type="entry name" value="EF-hand"/>
    <property type="match status" value="1"/>
</dbReference>
<dbReference type="InterPro" id="IPR002048">
    <property type="entry name" value="EF_hand_dom"/>
</dbReference>
<reference evidence="3" key="1">
    <citation type="journal article" date="2019" name="Int. J. Syst. Evol. Microbiol.">
        <title>The Global Catalogue of Microorganisms (GCM) 10K type strain sequencing project: providing services to taxonomists for standard genome sequencing and annotation.</title>
        <authorList>
            <consortium name="The Broad Institute Genomics Platform"/>
            <consortium name="The Broad Institute Genome Sequencing Center for Infectious Disease"/>
            <person name="Wu L."/>
            <person name="Ma J."/>
        </authorList>
    </citation>
    <scope>NUCLEOTIDE SEQUENCE [LARGE SCALE GENOMIC DNA]</scope>
    <source>
        <strain evidence="3">KCTC 32255</strain>
    </source>
</reference>
<name>A0ABW2BWS1_9PSEU</name>
<dbReference type="Pfam" id="PF13499">
    <property type="entry name" value="EF-hand_7"/>
    <property type="match status" value="1"/>
</dbReference>
<dbReference type="Proteomes" id="UP001596337">
    <property type="component" value="Unassembled WGS sequence"/>
</dbReference>
<dbReference type="PROSITE" id="PS00018">
    <property type="entry name" value="EF_HAND_1"/>
    <property type="match status" value="1"/>
</dbReference>
<dbReference type="SUPFAM" id="SSF47473">
    <property type="entry name" value="EF-hand"/>
    <property type="match status" value="1"/>
</dbReference>
<comment type="caution">
    <text evidence="2">The sequence shown here is derived from an EMBL/GenBank/DDBJ whole genome shotgun (WGS) entry which is preliminary data.</text>
</comment>
<dbReference type="InterPro" id="IPR011992">
    <property type="entry name" value="EF-hand-dom_pair"/>
</dbReference>
<evidence type="ECO:0000313" key="2">
    <source>
        <dbReference type="EMBL" id="MFC6866765.1"/>
    </source>
</evidence>
<dbReference type="InterPro" id="IPR018247">
    <property type="entry name" value="EF_Hand_1_Ca_BS"/>
</dbReference>
<feature type="domain" description="EF-hand" evidence="1">
    <location>
        <begin position="131"/>
        <end position="166"/>
    </location>
</feature>
<protein>
    <submittedName>
        <fullName evidence="2">EF-hand domain-containing protein</fullName>
    </submittedName>
</protein>
<feature type="domain" description="EF-hand" evidence="1">
    <location>
        <begin position="5"/>
        <end position="40"/>
    </location>
</feature>
<keyword evidence="3" id="KW-1185">Reference proteome</keyword>